<evidence type="ECO:0000313" key="2">
    <source>
        <dbReference type="EMBL" id="BCK57378.1"/>
    </source>
</evidence>
<dbReference type="PANTHER" id="PTHR33164">
    <property type="entry name" value="TRANSCRIPTIONAL REGULATOR, MARR FAMILY"/>
    <property type="match status" value="1"/>
</dbReference>
<proteinExistence type="predicted"/>
<dbReference type="Proteomes" id="UP000516173">
    <property type="component" value="Chromosome"/>
</dbReference>
<gene>
    <name evidence="2" type="ORF">NWFMUON74_51500</name>
</gene>
<dbReference type="GO" id="GO:0006950">
    <property type="term" value="P:response to stress"/>
    <property type="evidence" value="ECO:0007669"/>
    <property type="project" value="TreeGrafter"/>
</dbReference>
<dbReference type="EMBL" id="AP023396">
    <property type="protein sequence ID" value="BCK57378.1"/>
    <property type="molecule type" value="Genomic_DNA"/>
</dbReference>
<dbReference type="GO" id="GO:0003700">
    <property type="term" value="F:DNA-binding transcription factor activity"/>
    <property type="evidence" value="ECO:0007669"/>
    <property type="project" value="InterPro"/>
</dbReference>
<feature type="domain" description="HTH marR-type" evidence="1">
    <location>
        <begin position="15"/>
        <end position="146"/>
    </location>
</feature>
<dbReference type="PANTHER" id="PTHR33164:SF99">
    <property type="entry name" value="MARR FAMILY REGULATORY PROTEIN"/>
    <property type="match status" value="1"/>
</dbReference>
<dbReference type="InterPro" id="IPR036388">
    <property type="entry name" value="WH-like_DNA-bd_sf"/>
</dbReference>
<evidence type="ECO:0000259" key="1">
    <source>
        <dbReference type="PROSITE" id="PS50995"/>
    </source>
</evidence>
<organism evidence="2 3">
    <name type="scientific">Nocardia wallacei</name>
    <dbReference type="NCBI Taxonomy" id="480035"/>
    <lineage>
        <taxon>Bacteria</taxon>
        <taxon>Bacillati</taxon>
        <taxon>Actinomycetota</taxon>
        <taxon>Actinomycetes</taxon>
        <taxon>Mycobacteriales</taxon>
        <taxon>Nocardiaceae</taxon>
        <taxon>Nocardia</taxon>
    </lineage>
</organism>
<dbReference type="SMART" id="SM00347">
    <property type="entry name" value="HTH_MARR"/>
    <property type="match status" value="1"/>
</dbReference>
<dbReference type="PROSITE" id="PS50995">
    <property type="entry name" value="HTH_MARR_2"/>
    <property type="match status" value="1"/>
</dbReference>
<sequence>MVVYMGEVTLENLDIATLAMLTGEAARARMTARIRALGFSGIRSAHGYVFQHLIDRAPTVGELAEQLGVTQQRASKLVSELESLGYVRRHGDPADSRVRRIALTERGTDCVAAARRLRAQWHAALARRLGTSAMTALTTGLAAFADQLGIEEPVRERRVALPPHER</sequence>
<protein>
    <recommendedName>
        <fullName evidence="1">HTH marR-type domain-containing protein</fullName>
    </recommendedName>
</protein>
<dbReference type="AlphaFoldDB" id="A0A7G1KQ36"/>
<dbReference type="InterPro" id="IPR039422">
    <property type="entry name" value="MarR/SlyA-like"/>
</dbReference>
<dbReference type="KEGG" id="nwl:NWFMUON74_51500"/>
<name>A0A7G1KQ36_9NOCA</name>
<keyword evidence="3" id="KW-1185">Reference proteome</keyword>
<dbReference type="SUPFAM" id="SSF46785">
    <property type="entry name" value="Winged helix' DNA-binding domain"/>
    <property type="match status" value="1"/>
</dbReference>
<dbReference type="InterPro" id="IPR000835">
    <property type="entry name" value="HTH_MarR-typ"/>
</dbReference>
<dbReference type="Gene3D" id="1.10.10.10">
    <property type="entry name" value="Winged helix-like DNA-binding domain superfamily/Winged helix DNA-binding domain"/>
    <property type="match status" value="1"/>
</dbReference>
<dbReference type="InterPro" id="IPR036390">
    <property type="entry name" value="WH_DNA-bd_sf"/>
</dbReference>
<evidence type="ECO:0000313" key="3">
    <source>
        <dbReference type="Proteomes" id="UP000516173"/>
    </source>
</evidence>
<dbReference type="Pfam" id="PF12802">
    <property type="entry name" value="MarR_2"/>
    <property type="match status" value="1"/>
</dbReference>
<accession>A0A7G1KQ36</accession>
<dbReference type="PRINTS" id="PR00598">
    <property type="entry name" value="HTHMARR"/>
</dbReference>
<reference evidence="2 3" key="1">
    <citation type="submission" date="2020-08" db="EMBL/GenBank/DDBJ databases">
        <title>Genome Sequencing of Nocardia wallacei strain FMUON74 and assembly.</title>
        <authorList>
            <person name="Toyokawa M."/>
            <person name="Uesaka K."/>
        </authorList>
    </citation>
    <scope>NUCLEOTIDE SEQUENCE [LARGE SCALE GENOMIC DNA]</scope>
    <source>
        <strain evidence="2 3">FMUON74</strain>
    </source>
</reference>